<dbReference type="PANTHER" id="PTHR31836">
    <property type="match status" value="1"/>
</dbReference>
<organism evidence="2 3">
    <name type="scientific">Lentzea tibetensis</name>
    <dbReference type="NCBI Taxonomy" id="2591470"/>
    <lineage>
        <taxon>Bacteria</taxon>
        <taxon>Bacillati</taxon>
        <taxon>Actinomycetota</taxon>
        <taxon>Actinomycetes</taxon>
        <taxon>Pseudonocardiales</taxon>
        <taxon>Pseudonocardiaceae</taxon>
        <taxon>Lentzea</taxon>
    </lineage>
</organism>
<sequence length="95" mass="9787">MFNGSAWVYFPGLGVCGETHADADLVAGVSLLQFLGGAHGGDEIQVTGENGATTTATVATLCVTCLSGDIDLSPAAFDKLAPRAKGRIKVTWDFI</sequence>
<dbReference type="OrthoDB" id="5499927at2"/>
<accession>A0A563EV59</accession>
<dbReference type="AlphaFoldDB" id="A0A563EV59"/>
<dbReference type="CDD" id="cd22191">
    <property type="entry name" value="DPBB_RlpA_EXP_N-like"/>
    <property type="match status" value="1"/>
</dbReference>
<protein>
    <submittedName>
        <fullName evidence="2">Uncharacterized protein</fullName>
    </submittedName>
</protein>
<evidence type="ECO:0000313" key="2">
    <source>
        <dbReference type="EMBL" id="TWP51549.1"/>
    </source>
</evidence>
<dbReference type="RefSeq" id="WP_146352377.1">
    <property type="nucleotide sequence ID" value="NZ_VOBR01000008.1"/>
</dbReference>
<keyword evidence="3" id="KW-1185">Reference proteome</keyword>
<evidence type="ECO:0000313" key="3">
    <source>
        <dbReference type="Proteomes" id="UP000316639"/>
    </source>
</evidence>
<keyword evidence="1" id="KW-0732">Signal</keyword>
<name>A0A563EV59_9PSEU</name>
<dbReference type="Proteomes" id="UP000316639">
    <property type="component" value="Unassembled WGS sequence"/>
</dbReference>
<evidence type="ECO:0000256" key="1">
    <source>
        <dbReference type="ARBA" id="ARBA00022729"/>
    </source>
</evidence>
<dbReference type="SUPFAM" id="SSF50685">
    <property type="entry name" value="Barwin-like endoglucanases"/>
    <property type="match status" value="1"/>
</dbReference>
<dbReference type="Gene3D" id="2.40.40.10">
    <property type="entry name" value="RlpA-like domain"/>
    <property type="match status" value="1"/>
</dbReference>
<gene>
    <name evidence="2" type="ORF">FKR81_15245</name>
</gene>
<dbReference type="InterPro" id="IPR051477">
    <property type="entry name" value="Expansin_CellWall"/>
</dbReference>
<comment type="caution">
    <text evidence="2">The sequence shown here is derived from an EMBL/GenBank/DDBJ whole genome shotgun (WGS) entry which is preliminary data.</text>
</comment>
<proteinExistence type="predicted"/>
<reference evidence="2 3" key="1">
    <citation type="submission" date="2019-07" db="EMBL/GenBank/DDBJ databases">
        <title>Lentzea xizangensis sp. nov., isolated from Qinghai-Tibetan Plateau Soils.</title>
        <authorList>
            <person name="Huang J."/>
        </authorList>
    </citation>
    <scope>NUCLEOTIDE SEQUENCE [LARGE SCALE GENOMIC DNA]</scope>
    <source>
        <strain evidence="2 3">FXJ1.1311</strain>
    </source>
</reference>
<dbReference type="PANTHER" id="PTHR31836:SF28">
    <property type="entry name" value="SRCR DOMAIN-CONTAINING PROTEIN-RELATED"/>
    <property type="match status" value="1"/>
</dbReference>
<dbReference type="InterPro" id="IPR036908">
    <property type="entry name" value="RlpA-like_sf"/>
</dbReference>
<dbReference type="EMBL" id="VOBR01000008">
    <property type="protein sequence ID" value="TWP51549.1"/>
    <property type="molecule type" value="Genomic_DNA"/>
</dbReference>